<keyword evidence="5" id="KW-0443">Lipid metabolism</keyword>
<keyword evidence="9" id="KW-1185">Reference proteome</keyword>
<dbReference type="Proteomes" id="UP001443914">
    <property type="component" value="Unassembled WGS sequence"/>
</dbReference>
<dbReference type="GO" id="GO:0140042">
    <property type="term" value="P:lipid droplet formation"/>
    <property type="evidence" value="ECO:0007669"/>
    <property type="project" value="UniProtKB-ARBA"/>
</dbReference>
<evidence type="ECO:0000256" key="1">
    <source>
        <dbReference type="ARBA" id="ARBA00004477"/>
    </source>
</evidence>
<comment type="caution">
    <text evidence="8">The sequence shown here is derived from an EMBL/GenBank/DDBJ whole genome shotgun (WGS) entry which is preliminary data.</text>
</comment>
<keyword evidence="4 7" id="KW-1133">Transmembrane helix</keyword>
<evidence type="ECO:0000256" key="6">
    <source>
        <dbReference type="ARBA" id="ARBA00023136"/>
    </source>
</evidence>
<feature type="transmembrane region" description="Helical" evidence="7">
    <location>
        <begin position="67"/>
        <end position="93"/>
    </location>
</feature>
<organism evidence="8 9">
    <name type="scientific">Saponaria officinalis</name>
    <name type="common">Common soapwort</name>
    <name type="synonym">Lychnis saponaria</name>
    <dbReference type="NCBI Taxonomy" id="3572"/>
    <lineage>
        <taxon>Eukaryota</taxon>
        <taxon>Viridiplantae</taxon>
        <taxon>Streptophyta</taxon>
        <taxon>Embryophyta</taxon>
        <taxon>Tracheophyta</taxon>
        <taxon>Spermatophyta</taxon>
        <taxon>Magnoliopsida</taxon>
        <taxon>eudicotyledons</taxon>
        <taxon>Gunneridae</taxon>
        <taxon>Pentapetalae</taxon>
        <taxon>Caryophyllales</taxon>
        <taxon>Caryophyllaceae</taxon>
        <taxon>Caryophylleae</taxon>
        <taxon>Saponaria</taxon>
    </lineage>
</organism>
<evidence type="ECO:0000313" key="8">
    <source>
        <dbReference type="EMBL" id="KAK9673474.1"/>
    </source>
</evidence>
<comment type="subcellular location">
    <subcellularLocation>
        <location evidence="1">Endoplasmic reticulum membrane</location>
        <topology evidence="1">Multi-pass membrane protein</topology>
    </subcellularLocation>
</comment>
<proteinExistence type="predicted"/>
<dbReference type="InterPro" id="IPR009617">
    <property type="entry name" value="Seipin"/>
</dbReference>
<dbReference type="AlphaFoldDB" id="A0AAW1HBN3"/>
<gene>
    <name evidence="8" type="ORF">RND81_12G169600</name>
</gene>
<dbReference type="PANTHER" id="PTHR21212:SF5">
    <property type="entry name" value="SEIPIN-1"/>
    <property type="match status" value="1"/>
</dbReference>
<dbReference type="GO" id="GO:0006629">
    <property type="term" value="P:lipid metabolic process"/>
    <property type="evidence" value="ECO:0007669"/>
    <property type="project" value="UniProtKB-KW"/>
</dbReference>
<accession>A0AAW1HBN3</accession>
<evidence type="ECO:0000256" key="5">
    <source>
        <dbReference type="ARBA" id="ARBA00023098"/>
    </source>
</evidence>
<keyword evidence="3" id="KW-0256">Endoplasmic reticulum</keyword>
<keyword evidence="6 7" id="KW-0472">Membrane</keyword>
<protein>
    <recommendedName>
        <fullName evidence="10">Seipin</fullName>
    </recommendedName>
</protein>
<evidence type="ECO:0000256" key="4">
    <source>
        <dbReference type="ARBA" id="ARBA00022989"/>
    </source>
</evidence>
<dbReference type="GO" id="GO:0005789">
    <property type="term" value="C:endoplasmic reticulum membrane"/>
    <property type="evidence" value="ECO:0007669"/>
    <property type="project" value="UniProtKB-SubCell"/>
</dbReference>
<dbReference type="PANTHER" id="PTHR21212">
    <property type="entry name" value="BERNARDINELLI-SEIP CONGENITAL LIPODYSTROPHY 2 HOMOLOG BSCL2 PROTEIN"/>
    <property type="match status" value="1"/>
</dbReference>
<evidence type="ECO:0000313" key="9">
    <source>
        <dbReference type="Proteomes" id="UP001443914"/>
    </source>
</evidence>
<feature type="transmembrane region" description="Helical" evidence="7">
    <location>
        <begin position="270"/>
        <end position="290"/>
    </location>
</feature>
<keyword evidence="2 7" id="KW-0812">Transmembrane</keyword>
<dbReference type="CDD" id="cd23995">
    <property type="entry name" value="Seipin_BSCL2_like"/>
    <property type="match status" value="1"/>
</dbReference>
<dbReference type="EMBL" id="JBDFQZ010000012">
    <property type="protein sequence ID" value="KAK9673474.1"/>
    <property type="molecule type" value="Genomic_DNA"/>
</dbReference>
<evidence type="ECO:0000256" key="3">
    <source>
        <dbReference type="ARBA" id="ARBA00022824"/>
    </source>
</evidence>
<evidence type="ECO:0008006" key="10">
    <source>
        <dbReference type="Google" id="ProtNLM"/>
    </source>
</evidence>
<feature type="transmembrane region" description="Helical" evidence="7">
    <location>
        <begin position="190"/>
        <end position="206"/>
    </location>
</feature>
<dbReference type="Pfam" id="PF06775">
    <property type="entry name" value="Seipin"/>
    <property type="match status" value="1"/>
</dbReference>
<sequence>MEDKNYNNNSSPLQEKGTITMLLNWFTTMLENICTTTTTTTTATRKPDTMSAMQQVVKRVGQGVVGVVYVGMVLCFLMLLSLVVGVLLVNSFIETPLFVRRAVFFDYTRVNPEATVVVGVGGGGGGEVVEMVPVGHHFRVSLELLLPDSDYNRDIGVFQVTAEVISTNGKVIARSSQPSMLRFQSHPIRLMRTFAMGIPLVLGLARETQKITVNVLNYKETTHLRTGAIKIMLMPRAGTLFLPQLYEAEIVMQSKLPRFKELVYNWKWTFYVWTTSYIYILSLLLLVYFFKPLLVYPLSRSPVIGDRARDTLEGEDDKPESILPAEEEFAGSLRKWQQYRKKRKAELLSMSTKDDISSMSASSYTVTKDDIVPDLEEDVGDSESVCK</sequence>
<reference evidence="8" key="1">
    <citation type="submission" date="2024-03" db="EMBL/GenBank/DDBJ databases">
        <title>WGS assembly of Saponaria officinalis var. Norfolk2.</title>
        <authorList>
            <person name="Jenkins J."/>
            <person name="Shu S."/>
            <person name="Grimwood J."/>
            <person name="Barry K."/>
            <person name="Goodstein D."/>
            <person name="Schmutz J."/>
            <person name="Leebens-Mack J."/>
            <person name="Osbourn A."/>
        </authorList>
    </citation>
    <scope>NUCLEOTIDE SEQUENCE [LARGE SCALE GENOMIC DNA]</scope>
    <source>
        <strain evidence="8">JIC</strain>
    </source>
</reference>
<evidence type="ECO:0000256" key="7">
    <source>
        <dbReference type="SAM" id="Phobius"/>
    </source>
</evidence>
<evidence type="ECO:0000256" key="2">
    <source>
        <dbReference type="ARBA" id="ARBA00022692"/>
    </source>
</evidence>
<name>A0AAW1HBN3_SAPOF</name>